<evidence type="ECO:0000313" key="3">
    <source>
        <dbReference type="EMBL" id="KTW27947.1"/>
    </source>
</evidence>
<proteinExistence type="predicted"/>
<feature type="domain" description="FHA" evidence="2">
    <location>
        <begin position="160"/>
        <end position="221"/>
    </location>
</feature>
<protein>
    <recommendedName>
        <fullName evidence="2">FHA domain-containing protein</fullName>
    </recommendedName>
</protein>
<dbReference type="Pfam" id="PF00498">
    <property type="entry name" value="FHA"/>
    <property type="match status" value="1"/>
</dbReference>
<dbReference type="GeneID" id="28941432"/>
<accession>A0A0W4ZHV7</accession>
<dbReference type="VEuPathDB" id="FungiDB:T551_02914"/>
<feature type="region of interest" description="Disordered" evidence="1">
    <location>
        <begin position="70"/>
        <end position="95"/>
    </location>
</feature>
<name>A0A0W4ZHV7_PNEJ7</name>
<dbReference type="PANTHER" id="PTHR23308">
    <property type="entry name" value="NUCLEAR INHIBITOR OF PROTEIN PHOSPHATASE-1"/>
    <property type="match status" value="1"/>
</dbReference>
<dbReference type="Proteomes" id="UP000053447">
    <property type="component" value="Unassembled WGS sequence"/>
</dbReference>
<dbReference type="AlphaFoldDB" id="A0A0W4ZHV7"/>
<dbReference type="InterPro" id="IPR008984">
    <property type="entry name" value="SMAD_FHA_dom_sf"/>
</dbReference>
<feature type="region of interest" description="Disordered" evidence="1">
    <location>
        <begin position="1"/>
        <end position="23"/>
    </location>
</feature>
<comment type="caution">
    <text evidence="3">The sequence shown here is derived from an EMBL/GenBank/DDBJ whole genome shotgun (WGS) entry which is preliminary data.</text>
</comment>
<dbReference type="InterPro" id="IPR000253">
    <property type="entry name" value="FHA_dom"/>
</dbReference>
<dbReference type="OrthoDB" id="444265at2759"/>
<dbReference type="Gene3D" id="2.60.200.20">
    <property type="match status" value="1"/>
</dbReference>
<dbReference type="InterPro" id="IPR050923">
    <property type="entry name" value="Cell_Proc_Reg/RNA_Proc"/>
</dbReference>
<organism evidence="3 4">
    <name type="scientific">Pneumocystis jirovecii (strain RU7)</name>
    <name type="common">Human pneumocystis pneumonia agent</name>
    <dbReference type="NCBI Taxonomy" id="1408657"/>
    <lineage>
        <taxon>Eukaryota</taxon>
        <taxon>Fungi</taxon>
        <taxon>Dikarya</taxon>
        <taxon>Ascomycota</taxon>
        <taxon>Taphrinomycotina</taxon>
        <taxon>Pneumocystomycetes</taxon>
        <taxon>Pneumocystaceae</taxon>
        <taxon>Pneumocystis</taxon>
    </lineage>
</organism>
<gene>
    <name evidence="3" type="ORF">T551_02914</name>
</gene>
<dbReference type="eggNOG" id="KOG1882">
    <property type="taxonomic scope" value="Eukaryota"/>
</dbReference>
<evidence type="ECO:0000313" key="4">
    <source>
        <dbReference type="Proteomes" id="UP000053447"/>
    </source>
</evidence>
<dbReference type="SUPFAM" id="SSF49879">
    <property type="entry name" value="SMAD/FHA domain"/>
    <property type="match status" value="1"/>
</dbReference>
<dbReference type="RefSeq" id="XP_018228718.1">
    <property type="nucleotide sequence ID" value="XM_018375177.1"/>
</dbReference>
<dbReference type="STRING" id="1408657.A0A0W4ZHV7"/>
<dbReference type="EMBL" id="LFWA01000013">
    <property type="protein sequence ID" value="KTW27947.1"/>
    <property type="molecule type" value="Genomic_DNA"/>
</dbReference>
<sequence>MKYLHNHQEKYHNDSKKKTNLEYENKQYDFYKNYQHEEYKKSKSPTNYNKCNIFHKNSSSELNSEIKLDHSYPQKRLQPSKDQSEPEKPNFKLSGKLAAESNNINEVPLKYHEPIEAHKPDKLWQLYVFKNDEQIGTFSYHFYNSINITDIFNIYQKSCYLLGRDRIVADIPIDHPSCSKQHAVIQFRQIRSKNTILIEEIKPYIIDLNSTNGTFLNNERIIHSHYIELKPKDMIKFADSTREYILLHEDI</sequence>
<dbReference type="SMART" id="SM00240">
    <property type="entry name" value="FHA"/>
    <property type="match status" value="1"/>
</dbReference>
<keyword evidence="4" id="KW-1185">Reference proteome</keyword>
<evidence type="ECO:0000256" key="1">
    <source>
        <dbReference type="SAM" id="MobiDB-lite"/>
    </source>
</evidence>
<reference evidence="4" key="1">
    <citation type="journal article" date="2016" name="Nat. Commun.">
        <title>Genome analysis of three Pneumocystis species reveals adaptation mechanisms to life exclusively in mammalian hosts.</title>
        <authorList>
            <person name="Ma L."/>
            <person name="Chen Z."/>
            <person name="Huang D.W."/>
            <person name="Kutty G."/>
            <person name="Ishihara M."/>
            <person name="Wang H."/>
            <person name="Abouelleil A."/>
            <person name="Bishop L."/>
            <person name="Davey E."/>
            <person name="Deng R."/>
            <person name="Deng X."/>
            <person name="Fan L."/>
            <person name="Fantoni G."/>
            <person name="Fitzgerald M."/>
            <person name="Gogineni E."/>
            <person name="Goldberg J.M."/>
            <person name="Handley G."/>
            <person name="Hu X."/>
            <person name="Huber C."/>
            <person name="Jiao X."/>
            <person name="Jones K."/>
            <person name="Levin J.Z."/>
            <person name="Liu Y."/>
            <person name="Macdonald P."/>
            <person name="Melnikov A."/>
            <person name="Raley C."/>
            <person name="Sassi M."/>
            <person name="Sherman B.T."/>
            <person name="Song X."/>
            <person name="Sykes S."/>
            <person name="Tran B."/>
            <person name="Walsh L."/>
            <person name="Xia Y."/>
            <person name="Yang J."/>
            <person name="Young S."/>
            <person name="Zeng Q."/>
            <person name="Zheng X."/>
            <person name="Stephens R."/>
            <person name="Nusbaum C."/>
            <person name="Birren B.W."/>
            <person name="Azadi P."/>
            <person name="Lempicki R.A."/>
            <person name="Cuomo C.A."/>
            <person name="Kovacs J.A."/>
        </authorList>
    </citation>
    <scope>NUCLEOTIDE SEQUENCE [LARGE SCALE GENOMIC DNA]</scope>
    <source>
        <strain evidence="4">RU7</strain>
    </source>
</reference>
<dbReference type="PROSITE" id="PS50006">
    <property type="entry name" value="FHA_DOMAIN"/>
    <property type="match status" value="1"/>
</dbReference>
<evidence type="ECO:0000259" key="2">
    <source>
        <dbReference type="PROSITE" id="PS50006"/>
    </source>
</evidence>